<proteinExistence type="predicted"/>
<dbReference type="Proteomes" id="UP000319663">
    <property type="component" value="Unassembled WGS sequence"/>
</dbReference>
<reference evidence="1 2" key="1">
    <citation type="submission" date="2019-06" db="EMBL/GenBank/DDBJ databases">
        <title>Wine fermentation using esterase from Monascus purpureus.</title>
        <authorList>
            <person name="Geng C."/>
            <person name="Zhang Y."/>
        </authorList>
    </citation>
    <scope>NUCLEOTIDE SEQUENCE [LARGE SCALE GENOMIC DNA]</scope>
    <source>
        <strain evidence="1">HQ1</strain>
    </source>
</reference>
<sequence>MLVSFRAMVIVTLRISSCQPPRLRTVVLTRDAFLTPTPSDTLEANGITVDRDTACKHHRLFTLDRSDSAMTSLDNRLYGHSMKALTWQLQNISECDRRGRTAYQDVPLRVCTVGRGGKWNGAERKVSNMRRSCDKGVRIDNDKLRSETGPGKTIT</sequence>
<evidence type="ECO:0000313" key="2">
    <source>
        <dbReference type="Proteomes" id="UP000319663"/>
    </source>
</evidence>
<protein>
    <submittedName>
        <fullName evidence="1">Uncharacterized protein</fullName>
    </submittedName>
</protein>
<dbReference type="EMBL" id="VIFY01000076">
    <property type="protein sequence ID" value="TQB71709.1"/>
    <property type="molecule type" value="Genomic_DNA"/>
</dbReference>
<name>A0A507QSL2_MONPU</name>
<comment type="caution">
    <text evidence="1">The sequence shown here is derived from an EMBL/GenBank/DDBJ whole genome shotgun (WGS) entry which is preliminary data.</text>
</comment>
<evidence type="ECO:0000313" key="1">
    <source>
        <dbReference type="EMBL" id="TQB71709.1"/>
    </source>
</evidence>
<dbReference type="AlphaFoldDB" id="A0A507QSL2"/>
<keyword evidence="2" id="KW-1185">Reference proteome</keyword>
<gene>
    <name evidence="1" type="ORF">MPDQ_007359</name>
</gene>
<accession>A0A507QSL2</accession>
<organism evidence="1 2">
    <name type="scientific">Monascus purpureus</name>
    <name type="common">Red mold</name>
    <name type="synonym">Monascus anka</name>
    <dbReference type="NCBI Taxonomy" id="5098"/>
    <lineage>
        <taxon>Eukaryota</taxon>
        <taxon>Fungi</taxon>
        <taxon>Dikarya</taxon>
        <taxon>Ascomycota</taxon>
        <taxon>Pezizomycotina</taxon>
        <taxon>Eurotiomycetes</taxon>
        <taxon>Eurotiomycetidae</taxon>
        <taxon>Eurotiales</taxon>
        <taxon>Aspergillaceae</taxon>
        <taxon>Monascus</taxon>
    </lineage>
</organism>